<protein>
    <submittedName>
        <fullName evidence="1">Uncharacterized protein</fullName>
    </submittedName>
</protein>
<proteinExistence type="predicted"/>
<organism evidence="1">
    <name type="scientific">Arundo donax</name>
    <name type="common">Giant reed</name>
    <name type="synonym">Donax arundinaceus</name>
    <dbReference type="NCBI Taxonomy" id="35708"/>
    <lineage>
        <taxon>Eukaryota</taxon>
        <taxon>Viridiplantae</taxon>
        <taxon>Streptophyta</taxon>
        <taxon>Embryophyta</taxon>
        <taxon>Tracheophyta</taxon>
        <taxon>Spermatophyta</taxon>
        <taxon>Magnoliopsida</taxon>
        <taxon>Liliopsida</taxon>
        <taxon>Poales</taxon>
        <taxon>Poaceae</taxon>
        <taxon>PACMAD clade</taxon>
        <taxon>Arundinoideae</taxon>
        <taxon>Arundineae</taxon>
        <taxon>Arundo</taxon>
    </lineage>
</organism>
<reference evidence="1" key="1">
    <citation type="submission" date="2014-09" db="EMBL/GenBank/DDBJ databases">
        <authorList>
            <person name="Magalhaes I.L.F."/>
            <person name="Oliveira U."/>
            <person name="Santos F.R."/>
            <person name="Vidigal T.H.D.A."/>
            <person name="Brescovit A.D."/>
            <person name="Santos A.J."/>
        </authorList>
    </citation>
    <scope>NUCLEOTIDE SEQUENCE</scope>
    <source>
        <tissue evidence="1">Shoot tissue taken approximately 20 cm above the soil surface</tissue>
    </source>
</reference>
<reference evidence="1" key="2">
    <citation type="journal article" date="2015" name="Data Brief">
        <title>Shoot transcriptome of the giant reed, Arundo donax.</title>
        <authorList>
            <person name="Barrero R.A."/>
            <person name="Guerrero F.D."/>
            <person name="Moolhuijzen P."/>
            <person name="Goolsby J.A."/>
            <person name="Tidwell J."/>
            <person name="Bellgard S.E."/>
            <person name="Bellgard M.I."/>
        </authorList>
    </citation>
    <scope>NUCLEOTIDE SEQUENCE</scope>
    <source>
        <tissue evidence="1">Shoot tissue taken approximately 20 cm above the soil surface</tissue>
    </source>
</reference>
<dbReference type="EMBL" id="GBRH01198273">
    <property type="protein sequence ID" value="JAD99622.1"/>
    <property type="molecule type" value="Transcribed_RNA"/>
</dbReference>
<evidence type="ECO:0000313" key="1">
    <source>
        <dbReference type="EMBL" id="JAD99622.1"/>
    </source>
</evidence>
<sequence length="69" mass="7943">MDGWLEAKLSVLTITIHHPVAFWFVKTQILQCLSKDFGNGTIHHKWDKDYGIVLFICFSNFCSALQTID</sequence>
<name>A0A0A9EUE0_ARUDO</name>
<dbReference type="AlphaFoldDB" id="A0A0A9EUE0"/>
<accession>A0A0A9EUE0</accession>